<protein>
    <submittedName>
        <fullName evidence="2">Uncharacterized protein</fullName>
    </submittedName>
</protein>
<evidence type="ECO:0000256" key="1">
    <source>
        <dbReference type="SAM" id="SignalP"/>
    </source>
</evidence>
<feature type="non-terminal residue" evidence="2">
    <location>
        <position position="203"/>
    </location>
</feature>
<feature type="signal peptide" evidence="1">
    <location>
        <begin position="1"/>
        <end position="19"/>
    </location>
</feature>
<name>A0ABD1D0G2_CULPP</name>
<dbReference type="AlphaFoldDB" id="A0ABD1D0G2"/>
<accession>A0ABD1D0G2</accession>
<evidence type="ECO:0000313" key="3">
    <source>
        <dbReference type="Proteomes" id="UP001562425"/>
    </source>
</evidence>
<dbReference type="EMBL" id="JBEHCU010008467">
    <property type="protein sequence ID" value="KAL1382812.1"/>
    <property type="molecule type" value="Genomic_DNA"/>
</dbReference>
<sequence length="203" mass="23128">MHILSVVLLLVTFDASSESSIGTELASVISKVFGDETEICILHDHRHPRWHDLVDEFAQQLGNHLCPVIQLDDLQLAERSYSGRVKLTPNETFTNPTSVVIFTSCVAANAFVNSVDNIDPQTGDLRIYTMAEPLSETLMGHTLSRTEPFTQRFKQVYDRLQEAGLPDFWMQIMRTYHSRKPDLIVTMLAFEELISLWWILAYG</sequence>
<keyword evidence="3" id="KW-1185">Reference proteome</keyword>
<evidence type="ECO:0000313" key="2">
    <source>
        <dbReference type="EMBL" id="KAL1382812.1"/>
    </source>
</evidence>
<dbReference type="Proteomes" id="UP001562425">
    <property type="component" value="Unassembled WGS sequence"/>
</dbReference>
<reference evidence="2 3" key="1">
    <citation type="submission" date="2024-05" db="EMBL/GenBank/DDBJ databases">
        <title>Culex pipiens pipiens assembly and annotation.</title>
        <authorList>
            <person name="Alout H."/>
            <person name="Durand T."/>
        </authorList>
    </citation>
    <scope>NUCLEOTIDE SEQUENCE [LARGE SCALE GENOMIC DNA]</scope>
    <source>
        <strain evidence="2">HA-2024</strain>
        <tissue evidence="2">Whole body</tissue>
    </source>
</reference>
<proteinExistence type="predicted"/>
<comment type="caution">
    <text evidence="2">The sequence shown here is derived from an EMBL/GenBank/DDBJ whole genome shotgun (WGS) entry which is preliminary data.</text>
</comment>
<organism evidence="2 3">
    <name type="scientific">Culex pipiens pipiens</name>
    <name type="common">Northern house mosquito</name>
    <dbReference type="NCBI Taxonomy" id="38569"/>
    <lineage>
        <taxon>Eukaryota</taxon>
        <taxon>Metazoa</taxon>
        <taxon>Ecdysozoa</taxon>
        <taxon>Arthropoda</taxon>
        <taxon>Hexapoda</taxon>
        <taxon>Insecta</taxon>
        <taxon>Pterygota</taxon>
        <taxon>Neoptera</taxon>
        <taxon>Endopterygota</taxon>
        <taxon>Diptera</taxon>
        <taxon>Nematocera</taxon>
        <taxon>Culicoidea</taxon>
        <taxon>Culicidae</taxon>
        <taxon>Culicinae</taxon>
        <taxon>Culicini</taxon>
        <taxon>Culex</taxon>
        <taxon>Culex</taxon>
    </lineage>
</organism>
<feature type="chain" id="PRO_5044779961" evidence="1">
    <location>
        <begin position="20"/>
        <end position="203"/>
    </location>
</feature>
<gene>
    <name evidence="2" type="ORF">pipiens_013210</name>
</gene>
<keyword evidence="1" id="KW-0732">Signal</keyword>